<gene>
    <name evidence="1" type="ORF">T01_8028</name>
</gene>
<reference evidence="1 2" key="1">
    <citation type="submission" date="2015-01" db="EMBL/GenBank/DDBJ databases">
        <title>Evolution of Trichinella species and genotypes.</title>
        <authorList>
            <person name="Korhonen P.K."/>
            <person name="Edoardo P."/>
            <person name="Giuseppe L.R."/>
            <person name="Gasser R.B."/>
        </authorList>
    </citation>
    <scope>NUCLEOTIDE SEQUENCE [LARGE SCALE GENOMIC DNA]</scope>
    <source>
        <strain evidence="1">ISS3</strain>
    </source>
</reference>
<proteinExistence type="predicted"/>
<dbReference type="Proteomes" id="UP000054776">
    <property type="component" value="Unassembled WGS sequence"/>
</dbReference>
<evidence type="ECO:0000313" key="1">
    <source>
        <dbReference type="EMBL" id="KRY34308.1"/>
    </source>
</evidence>
<comment type="caution">
    <text evidence="1">The sequence shown here is derived from an EMBL/GenBank/DDBJ whole genome shotgun (WGS) entry which is preliminary data.</text>
</comment>
<sequence length="95" mass="10838">MTADIALGSERGLIVSLAIGCAELLYRGSSPWYEKKKSLTRCYFCRCVFTVKRLLHPYYLQCTLNLRSHIARQKHYVLIQNSLITGGVPNKAEFL</sequence>
<protein>
    <submittedName>
        <fullName evidence="1">Uncharacterized protein</fullName>
    </submittedName>
</protein>
<dbReference type="InParanoid" id="A0A0V1BBE0"/>
<evidence type="ECO:0000313" key="2">
    <source>
        <dbReference type="Proteomes" id="UP000054776"/>
    </source>
</evidence>
<organism evidence="1 2">
    <name type="scientific">Trichinella spiralis</name>
    <name type="common">Trichina worm</name>
    <dbReference type="NCBI Taxonomy" id="6334"/>
    <lineage>
        <taxon>Eukaryota</taxon>
        <taxon>Metazoa</taxon>
        <taxon>Ecdysozoa</taxon>
        <taxon>Nematoda</taxon>
        <taxon>Enoplea</taxon>
        <taxon>Dorylaimia</taxon>
        <taxon>Trichinellida</taxon>
        <taxon>Trichinellidae</taxon>
        <taxon>Trichinella</taxon>
    </lineage>
</organism>
<dbReference type="AlphaFoldDB" id="A0A0V1BBE0"/>
<keyword evidence="2" id="KW-1185">Reference proteome</keyword>
<dbReference type="OrthoDB" id="10587884at2759"/>
<accession>A0A0V1BBE0</accession>
<name>A0A0V1BBE0_TRISP</name>
<dbReference type="EMBL" id="JYDH01000069">
    <property type="protein sequence ID" value="KRY34308.1"/>
    <property type="molecule type" value="Genomic_DNA"/>
</dbReference>